<evidence type="ECO:0000256" key="1">
    <source>
        <dbReference type="SAM" id="MobiDB-lite"/>
    </source>
</evidence>
<sequence length="264" mass="29511">MKDRRPPVPLPIVLHQSPSLSRIFQNLRTILLDQPVATEPRLLPPESVSSSTSRKDRHRASRVSLRGTTLGSVPEPNATVEAWQDMVDGFQAQVTVGGVKASIYYLLHANCAACVNDWFSIMSLELGEQQPRPTEELEVQKVCIPENRIRTCVSPPGTLPVPRRSGVKDQPRSIPELSWIVPASCNVEDSLEFLESHEMLEFEELHGEKFSPAAIPAHVLAYIEHQQGFAEKELECPPPAVTIQTTSTFHHKQVKTKLKRLYTA</sequence>
<proteinExistence type="predicted"/>
<evidence type="ECO:0000313" key="3">
    <source>
        <dbReference type="Proteomes" id="UP001605036"/>
    </source>
</evidence>
<keyword evidence="3" id="KW-1185">Reference proteome</keyword>
<evidence type="ECO:0000313" key="2">
    <source>
        <dbReference type="EMBL" id="KAL2628634.1"/>
    </source>
</evidence>
<accession>A0ABD1YE27</accession>
<comment type="caution">
    <text evidence="2">The sequence shown here is derived from an EMBL/GenBank/DDBJ whole genome shotgun (WGS) entry which is preliminary data.</text>
</comment>
<feature type="region of interest" description="Disordered" evidence="1">
    <location>
        <begin position="41"/>
        <end position="63"/>
    </location>
</feature>
<protein>
    <submittedName>
        <fullName evidence="2">Uncharacterized protein</fullName>
    </submittedName>
</protein>
<dbReference type="Proteomes" id="UP001605036">
    <property type="component" value="Unassembled WGS sequence"/>
</dbReference>
<name>A0ABD1YE27_9MARC</name>
<gene>
    <name evidence="2" type="ORF">R1flu_013320</name>
</gene>
<organism evidence="2 3">
    <name type="scientific">Riccia fluitans</name>
    <dbReference type="NCBI Taxonomy" id="41844"/>
    <lineage>
        <taxon>Eukaryota</taxon>
        <taxon>Viridiplantae</taxon>
        <taxon>Streptophyta</taxon>
        <taxon>Embryophyta</taxon>
        <taxon>Marchantiophyta</taxon>
        <taxon>Marchantiopsida</taxon>
        <taxon>Marchantiidae</taxon>
        <taxon>Marchantiales</taxon>
        <taxon>Ricciaceae</taxon>
        <taxon>Riccia</taxon>
    </lineage>
</organism>
<dbReference type="EMBL" id="JBHFFA010000004">
    <property type="protein sequence ID" value="KAL2628634.1"/>
    <property type="molecule type" value="Genomic_DNA"/>
</dbReference>
<reference evidence="2 3" key="1">
    <citation type="submission" date="2024-09" db="EMBL/GenBank/DDBJ databases">
        <title>Chromosome-scale assembly of Riccia fluitans.</title>
        <authorList>
            <person name="Paukszto L."/>
            <person name="Sawicki J."/>
            <person name="Karawczyk K."/>
            <person name="Piernik-Szablinska J."/>
            <person name="Szczecinska M."/>
            <person name="Mazdziarz M."/>
        </authorList>
    </citation>
    <scope>NUCLEOTIDE SEQUENCE [LARGE SCALE GENOMIC DNA]</scope>
    <source>
        <strain evidence="2">Rf_01</strain>
        <tissue evidence="2">Aerial parts of the thallus</tissue>
    </source>
</reference>
<dbReference type="AlphaFoldDB" id="A0ABD1YE27"/>